<feature type="compositionally biased region" description="Basic and acidic residues" evidence="1">
    <location>
        <begin position="379"/>
        <end position="390"/>
    </location>
</feature>
<feature type="compositionally biased region" description="Low complexity" evidence="1">
    <location>
        <begin position="320"/>
        <end position="338"/>
    </location>
</feature>
<accession>A0A401GFG1</accession>
<protein>
    <submittedName>
        <fullName evidence="2">Uncharacterized protein</fullName>
    </submittedName>
</protein>
<feature type="compositionally biased region" description="Pro residues" evidence="1">
    <location>
        <begin position="294"/>
        <end position="304"/>
    </location>
</feature>
<dbReference type="OrthoDB" id="3362336at2759"/>
<evidence type="ECO:0000313" key="2">
    <source>
        <dbReference type="EMBL" id="GBE80865.1"/>
    </source>
</evidence>
<evidence type="ECO:0000313" key="3">
    <source>
        <dbReference type="Proteomes" id="UP000287166"/>
    </source>
</evidence>
<comment type="caution">
    <text evidence="2">The sequence shown here is derived from an EMBL/GenBank/DDBJ whole genome shotgun (WGS) entry which is preliminary data.</text>
</comment>
<feature type="compositionally biased region" description="Basic and acidic residues" evidence="1">
    <location>
        <begin position="340"/>
        <end position="359"/>
    </location>
</feature>
<evidence type="ECO:0000256" key="1">
    <source>
        <dbReference type="SAM" id="MobiDB-lite"/>
    </source>
</evidence>
<feature type="region of interest" description="Disordered" evidence="1">
    <location>
        <begin position="290"/>
        <end position="390"/>
    </location>
</feature>
<feature type="compositionally biased region" description="Pro residues" evidence="1">
    <location>
        <begin position="32"/>
        <end position="43"/>
    </location>
</feature>
<gene>
    <name evidence="2" type="ORF">SCP_0305850</name>
</gene>
<dbReference type="GeneID" id="38777782"/>
<organism evidence="2 3">
    <name type="scientific">Sparassis crispa</name>
    <dbReference type="NCBI Taxonomy" id="139825"/>
    <lineage>
        <taxon>Eukaryota</taxon>
        <taxon>Fungi</taxon>
        <taxon>Dikarya</taxon>
        <taxon>Basidiomycota</taxon>
        <taxon>Agaricomycotina</taxon>
        <taxon>Agaricomycetes</taxon>
        <taxon>Polyporales</taxon>
        <taxon>Sparassidaceae</taxon>
        <taxon>Sparassis</taxon>
    </lineage>
</organism>
<feature type="compositionally biased region" description="Basic and acidic residues" evidence="1">
    <location>
        <begin position="245"/>
        <end position="258"/>
    </location>
</feature>
<feature type="region of interest" description="Disordered" evidence="1">
    <location>
        <begin position="237"/>
        <end position="267"/>
    </location>
</feature>
<feature type="compositionally biased region" description="Polar residues" evidence="1">
    <location>
        <begin position="308"/>
        <end position="319"/>
    </location>
</feature>
<keyword evidence="3" id="KW-1185">Reference proteome</keyword>
<dbReference type="RefSeq" id="XP_027611778.1">
    <property type="nucleotide sequence ID" value="XM_027755977.1"/>
</dbReference>
<dbReference type="Proteomes" id="UP000287166">
    <property type="component" value="Unassembled WGS sequence"/>
</dbReference>
<dbReference type="EMBL" id="BFAD01000003">
    <property type="protein sequence ID" value="GBE80865.1"/>
    <property type="molecule type" value="Genomic_DNA"/>
</dbReference>
<dbReference type="AlphaFoldDB" id="A0A401GFG1"/>
<feature type="compositionally biased region" description="Basic and acidic residues" evidence="1">
    <location>
        <begin position="44"/>
        <end position="57"/>
    </location>
</feature>
<reference evidence="2 3" key="1">
    <citation type="journal article" date="2018" name="Sci. Rep.">
        <title>Genome sequence of the cauliflower mushroom Sparassis crispa (Hanabiratake) and its association with beneficial usage.</title>
        <authorList>
            <person name="Kiyama R."/>
            <person name="Furutani Y."/>
            <person name="Kawaguchi K."/>
            <person name="Nakanishi T."/>
        </authorList>
    </citation>
    <scope>NUCLEOTIDE SEQUENCE [LARGE SCALE GENOMIC DNA]</scope>
</reference>
<proteinExistence type="predicted"/>
<sequence length="412" mass="46359">MFARIRPSCSASLRQCARRALATEGQSISTELPPPLDSFPPVPEADRHADQQKAPAFDEDKAGIIVRPWDGIQSMPEVFSLIRGIERKYGKIREYSISRDYDFRSQYAPFFWARFEDPASYERVRDAKRITQLEVPVVDTDRPGNVGLDDLQDLLLSEDWQGPEEQELAVGEVEGQVKTRTVDVKIEFSKFGFYLTSVKPDKTSNGAFQQAYRSWGGFFQPTPDTPPEATHWMRQVKGNSTRRPRQVEESPAETHKVDSFGSPQQLEGHVGHEFDTQAEADNLAFTRSAARAPPAKPATPPPEQPAATSSSWSDPVQSASVIPPTVETVPPVVETSVPHTAEKTEEPRAPPQLSRRERILAQARENARTPLPSQAQKAEQAKLEEAEKKKKAERTMLSVRERLWKIMGEKWF</sequence>
<feature type="region of interest" description="Disordered" evidence="1">
    <location>
        <begin position="24"/>
        <end position="57"/>
    </location>
</feature>
<name>A0A401GFG1_9APHY</name>
<dbReference type="InParanoid" id="A0A401GFG1"/>